<evidence type="ECO:0000256" key="2">
    <source>
        <dbReference type="PROSITE-ProRule" id="PRU00330"/>
    </source>
</evidence>
<gene>
    <name evidence="6" type="ORF">NW768_003405</name>
</gene>
<dbReference type="InterPro" id="IPR001373">
    <property type="entry name" value="Cullin_N"/>
</dbReference>
<protein>
    <recommendedName>
        <fullName evidence="5">Cullin family profile domain-containing protein</fullName>
    </recommendedName>
</protein>
<dbReference type="InterPro" id="IPR016159">
    <property type="entry name" value="Cullin_repeat-like_dom_sf"/>
</dbReference>
<sequence length="794" mass="91148">MISGRGTAGARGRIRPPRRIVRPSESGEGSDFEACWKMLKEALNDIHMKNCSRLSFEELYRAAYKIVLKKKGEVLYERVKTFEEQWFAEHVIPRIRELFSKSLINIGGERTSATSVNERRQTGERFLRGIRDRWEDHNMSMNMTADILMYLDRGYTQLEAQRVPIFATTIALFREHILRSSLNTKTKDKVVDILISVLLDQIDMEREGDIVDRNLIRSCTRMLSSLYETEDEKDSDKLYTTVFEPRFLEHSRVYYATECEKLLREADAGAWLRHTQMRLNQEIDRCRTTIEPETLQRVTSTIDEELITKHLGEFLALEGSGLKWMIDNDKTEELSILYKLISRVDSTKAALRDILQRRVVELGLEIEKVLKNTDFSTGQGEGDEGGEGEKTKTLNPAAQQTAAAIKWVDDVLRLKDKFDNLWTTCFQDDLIIQSALTKSFSDFINMFNRSSEYVSLFIDDNLKRGIKGKTEAEVDTVLEKAIVLIRYLQDRDLFQTYYQRHLARRLLHGKSESHDVEKQIISRMKQELGQQFTSKFEGMFRDLVTSTELTAGYRDHIRDVGDGSKTTDLNINVLTTNYWPPEVMGRSSQIGEGSRVTCTYPPELQRLQASFEQFYLTNRNGRKLTWIGTTGSSDIKCTFPAIPGKSGTLSRERRYEINVPTFAMVVLLLFNDLEDGESLTFEEIQAKTNISNQDLMRTLTAIAVAPKSRVLLKDPANKSVKSGDKFTFNASFQSKTIRIKAPIINAVSKVEDTTERKTTEEKNNQTRAHIVDAAIVRIMKYVSLVFILPLVPRH</sequence>
<feature type="compositionally biased region" description="Basic residues" evidence="4">
    <location>
        <begin position="12"/>
        <end position="21"/>
    </location>
</feature>
<name>A0ABQ8RM37_FUSEQ</name>
<evidence type="ECO:0000259" key="5">
    <source>
        <dbReference type="PROSITE" id="PS50069"/>
    </source>
</evidence>
<proteinExistence type="inferred from homology"/>
<organism evidence="6 7">
    <name type="scientific">Fusarium equiseti</name>
    <name type="common">Fusarium scirpi</name>
    <dbReference type="NCBI Taxonomy" id="61235"/>
    <lineage>
        <taxon>Eukaryota</taxon>
        <taxon>Fungi</taxon>
        <taxon>Dikarya</taxon>
        <taxon>Ascomycota</taxon>
        <taxon>Pezizomycotina</taxon>
        <taxon>Sordariomycetes</taxon>
        <taxon>Hypocreomycetidae</taxon>
        <taxon>Hypocreales</taxon>
        <taxon>Nectriaceae</taxon>
        <taxon>Fusarium</taxon>
        <taxon>Fusarium incarnatum-equiseti species complex</taxon>
    </lineage>
</organism>
<dbReference type="SUPFAM" id="SSF75632">
    <property type="entry name" value="Cullin homology domain"/>
    <property type="match status" value="1"/>
</dbReference>
<dbReference type="SUPFAM" id="SSF74788">
    <property type="entry name" value="Cullin repeat-like"/>
    <property type="match status" value="1"/>
</dbReference>
<accession>A0ABQ8RM37</accession>
<dbReference type="SMART" id="SM00182">
    <property type="entry name" value="CULLIN"/>
    <property type="match status" value="1"/>
</dbReference>
<dbReference type="PROSITE" id="PS50069">
    <property type="entry name" value="CULLIN_2"/>
    <property type="match status" value="1"/>
</dbReference>
<feature type="region of interest" description="Disordered" evidence="4">
    <location>
        <begin position="1"/>
        <end position="30"/>
    </location>
</feature>
<keyword evidence="7" id="KW-1185">Reference proteome</keyword>
<evidence type="ECO:0000313" key="7">
    <source>
        <dbReference type="Proteomes" id="UP001152024"/>
    </source>
</evidence>
<evidence type="ECO:0000313" key="6">
    <source>
        <dbReference type="EMBL" id="KAJ4137814.1"/>
    </source>
</evidence>
<feature type="compositionally biased region" description="Low complexity" evidence="4">
    <location>
        <begin position="1"/>
        <end position="11"/>
    </location>
</feature>
<dbReference type="InterPro" id="IPR036317">
    <property type="entry name" value="Cullin_homology_sf"/>
</dbReference>
<dbReference type="Pfam" id="PF26557">
    <property type="entry name" value="Cullin_AB"/>
    <property type="match status" value="1"/>
</dbReference>
<evidence type="ECO:0000256" key="3">
    <source>
        <dbReference type="RuleBase" id="RU003829"/>
    </source>
</evidence>
<feature type="domain" description="Cullin family profile" evidence="5">
    <location>
        <begin position="449"/>
        <end position="703"/>
    </location>
</feature>
<dbReference type="InterPro" id="IPR045093">
    <property type="entry name" value="Cullin"/>
</dbReference>
<dbReference type="Gene3D" id="1.20.1310.10">
    <property type="entry name" value="Cullin Repeats"/>
    <property type="match status" value="4"/>
</dbReference>
<dbReference type="Proteomes" id="UP001152024">
    <property type="component" value="Unassembled WGS sequence"/>
</dbReference>
<reference evidence="6" key="1">
    <citation type="submission" date="2022-09" db="EMBL/GenBank/DDBJ databases">
        <title>Fusarium specimens isolated from Avocado Roots.</title>
        <authorList>
            <person name="Stajich J."/>
            <person name="Roper C."/>
            <person name="Heimlech-Rivalta G."/>
        </authorList>
    </citation>
    <scope>NUCLEOTIDE SEQUENCE</scope>
    <source>
        <strain evidence="6">CF00095</strain>
    </source>
</reference>
<evidence type="ECO:0000256" key="4">
    <source>
        <dbReference type="SAM" id="MobiDB-lite"/>
    </source>
</evidence>
<evidence type="ECO:0000256" key="1">
    <source>
        <dbReference type="ARBA" id="ARBA00006019"/>
    </source>
</evidence>
<dbReference type="InterPro" id="IPR016158">
    <property type="entry name" value="Cullin_homology"/>
</dbReference>
<dbReference type="Gene3D" id="3.30.230.130">
    <property type="entry name" value="Cullin, Chain C, Domain 2"/>
    <property type="match status" value="1"/>
</dbReference>
<comment type="caution">
    <text evidence="6">The sequence shown here is derived from an EMBL/GenBank/DDBJ whole genome shotgun (WGS) entry which is preliminary data.</text>
</comment>
<dbReference type="Pfam" id="PF00888">
    <property type="entry name" value="Cullin"/>
    <property type="match status" value="1"/>
</dbReference>
<dbReference type="EMBL" id="JAOQBH010000004">
    <property type="protein sequence ID" value="KAJ4137814.1"/>
    <property type="molecule type" value="Genomic_DNA"/>
</dbReference>
<comment type="similarity">
    <text evidence="1 2 3">Belongs to the cullin family.</text>
</comment>
<dbReference type="PANTHER" id="PTHR11932">
    <property type="entry name" value="CULLIN"/>
    <property type="match status" value="1"/>
</dbReference>
<dbReference type="InterPro" id="IPR059120">
    <property type="entry name" value="Cullin-like_AB"/>
</dbReference>